<protein>
    <submittedName>
        <fullName evidence="1">Uncharacterized protein</fullName>
    </submittedName>
</protein>
<sequence length="145" mass="16060">MPPTKSPITISILSPRACRKTLCLTENCSVKPLTKMSSIPMFTVPPGWTTDRADDFYADWEDTDARGQTVAHAYGLGPGQPIMEDDDGLTQIFLSGSKFYLWDEMNDEIYEIVSRDIREIADVLGSGGQGGLERRPLDQVDELAC</sequence>
<organism evidence="1 2">
    <name type="scientific">Aspergillus taichungensis</name>
    <dbReference type="NCBI Taxonomy" id="482145"/>
    <lineage>
        <taxon>Eukaryota</taxon>
        <taxon>Fungi</taxon>
        <taxon>Dikarya</taxon>
        <taxon>Ascomycota</taxon>
        <taxon>Pezizomycotina</taxon>
        <taxon>Eurotiomycetes</taxon>
        <taxon>Eurotiomycetidae</taxon>
        <taxon>Eurotiales</taxon>
        <taxon>Aspergillaceae</taxon>
        <taxon>Aspergillus</taxon>
        <taxon>Aspergillus subgen. Circumdati</taxon>
    </lineage>
</organism>
<proteinExistence type="predicted"/>
<accession>A0A2J5HN06</accession>
<gene>
    <name evidence="1" type="ORF">BDW42DRAFT_187314</name>
</gene>
<dbReference type="Proteomes" id="UP000235023">
    <property type="component" value="Unassembled WGS sequence"/>
</dbReference>
<name>A0A2J5HN06_9EURO</name>
<evidence type="ECO:0000313" key="2">
    <source>
        <dbReference type="Proteomes" id="UP000235023"/>
    </source>
</evidence>
<evidence type="ECO:0000313" key="1">
    <source>
        <dbReference type="EMBL" id="PLN78573.1"/>
    </source>
</evidence>
<reference evidence="2" key="1">
    <citation type="submission" date="2017-12" db="EMBL/GenBank/DDBJ databases">
        <authorList>
            <consortium name="DOE Joint Genome Institute"/>
            <person name="Mondo S.J."/>
            <person name="Kjaerbolling I."/>
            <person name="Vesth T.C."/>
            <person name="Frisvad J.C."/>
            <person name="Nybo J.L."/>
            <person name="Theobald S."/>
            <person name="Kuo A."/>
            <person name="Bowyer P."/>
            <person name="Matsuda Y."/>
            <person name="Lyhne E.K."/>
            <person name="Kogle M.E."/>
            <person name="Clum A."/>
            <person name="Lipzen A."/>
            <person name="Salamov A."/>
            <person name="Ngan C.Y."/>
            <person name="Daum C."/>
            <person name="Chiniquy J."/>
            <person name="Barry K."/>
            <person name="LaButti K."/>
            <person name="Haridas S."/>
            <person name="Simmons B.A."/>
            <person name="Magnuson J.K."/>
            <person name="Mortensen U.H."/>
            <person name="Larsen T.O."/>
            <person name="Grigoriev I.V."/>
            <person name="Baker S.E."/>
            <person name="Andersen M.R."/>
            <person name="Nordberg H.P."/>
            <person name="Cantor M.N."/>
            <person name="Hua S.X."/>
        </authorList>
    </citation>
    <scope>NUCLEOTIDE SEQUENCE [LARGE SCALE GENOMIC DNA]</scope>
    <source>
        <strain evidence="2">IBT 19404</strain>
    </source>
</reference>
<dbReference type="EMBL" id="KZ559574">
    <property type="protein sequence ID" value="PLN78573.1"/>
    <property type="molecule type" value="Genomic_DNA"/>
</dbReference>
<dbReference type="AlphaFoldDB" id="A0A2J5HN06"/>
<keyword evidence="2" id="KW-1185">Reference proteome</keyword>
<dbReference type="OrthoDB" id="5350472at2759"/>